<sequence length="148" mass="17458">MGYGYGVWLIIEDENWIKTTHVPHITIACYMTYQDAYAFYSDILDIMMSSNFEINVIDKIVDFDKDMYPDDDNDLVSWGYNVECDYWDILKAMSIVYNCNFSFQPHTTVEYRKDPSFFTKRNAPLSKVKCKLAVAKIIDDNPDLWRKI</sequence>
<accession>A0A6C0CRE4</accession>
<proteinExistence type="predicted"/>
<reference evidence="1" key="1">
    <citation type="journal article" date="2020" name="Nature">
        <title>Giant virus diversity and host interactions through global metagenomics.</title>
        <authorList>
            <person name="Schulz F."/>
            <person name="Roux S."/>
            <person name="Paez-Espino D."/>
            <person name="Jungbluth S."/>
            <person name="Walsh D.A."/>
            <person name="Denef V.J."/>
            <person name="McMahon K.D."/>
            <person name="Konstantinidis K.T."/>
            <person name="Eloe-Fadrosh E.A."/>
            <person name="Kyrpides N.C."/>
            <person name="Woyke T."/>
        </authorList>
    </citation>
    <scope>NUCLEOTIDE SEQUENCE</scope>
    <source>
        <strain evidence="1">GVMAG-M-3300021425-30</strain>
    </source>
</reference>
<dbReference type="EMBL" id="MN739467">
    <property type="protein sequence ID" value="QHT06249.1"/>
    <property type="molecule type" value="Genomic_DNA"/>
</dbReference>
<organism evidence="1">
    <name type="scientific">viral metagenome</name>
    <dbReference type="NCBI Taxonomy" id="1070528"/>
    <lineage>
        <taxon>unclassified sequences</taxon>
        <taxon>metagenomes</taxon>
        <taxon>organismal metagenomes</taxon>
    </lineage>
</organism>
<name>A0A6C0CRE4_9ZZZZ</name>
<protein>
    <submittedName>
        <fullName evidence="1">Uncharacterized protein</fullName>
    </submittedName>
</protein>
<dbReference type="AlphaFoldDB" id="A0A6C0CRE4"/>
<evidence type="ECO:0000313" key="1">
    <source>
        <dbReference type="EMBL" id="QHT06249.1"/>
    </source>
</evidence>